<gene>
    <name evidence="1" type="ORF">MAA8898_03351</name>
</gene>
<proteinExistence type="predicted"/>
<dbReference type="PANTHER" id="PTHR33639">
    <property type="entry name" value="THIOL-DISULFIDE OXIDOREDUCTASE DCC"/>
    <property type="match status" value="1"/>
</dbReference>
<evidence type="ECO:0008006" key="3">
    <source>
        <dbReference type="Google" id="ProtNLM"/>
    </source>
</evidence>
<evidence type="ECO:0000313" key="1">
    <source>
        <dbReference type="EMBL" id="SMX46181.1"/>
    </source>
</evidence>
<name>A0A238KUA0_9RHOB</name>
<dbReference type="InterPro" id="IPR007263">
    <property type="entry name" value="DCC1-like"/>
</dbReference>
<organism evidence="1 2">
    <name type="scientific">Maliponia aquimaris</name>
    <dbReference type="NCBI Taxonomy" id="1673631"/>
    <lineage>
        <taxon>Bacteria</taxon>
        <taxon>Pseudomonadati</taxon>
        <taxon>Pseudomonadota</taxon>
        <taxon>Alphaproteobacteria</taxon>
        <taxon>Rhodobacterales</taxon>
        <taxon>Paracoccaceae</taxon>
        <taxon>Maliponia</taxon>
    </lineage>
</organism>
<dbReference type="EMBL" id="FXYF01000009">
    <property type="protein sequence ID" value="SMX46181.1"/>
    <property type="molecule type" value="Genomic_DNA"/>
</dbReference>
<accession>A0A238KUA0</accession>
<dbReference type="InterPro" id="IPR052927">
    <property type="entry name" value="DCC_oxidoreductase"/>
</dbReference>
<evidence type="ECO:0000313" key="2">
    <source>
        <dbReference type="Proteomes" id="UP000207598"/>
    </source>
</evidence>
<dbReference type="AlphaFoldDB" id="A0A238KUA0"/>
<dbReference type="OrthoDB" id="9785438at2"/>
<sequence length="153" mass="17100">MRPIDRQPYSWRDDPAVPAFDETRMLVVLDGACGLCSATARRIARLDRGDAVRLCTAQSALGQGLLAHFGLDPEDPDTWLLIRDGRAQGSLDAAATLFPLLHRAFVPLRLLHLLPRRVQDWLYARVARNRYRLFGGGDLCGLPDAEVRRRLVG</sequence>
<dbReference type="RefSeq" id="WP_094022141.1">
    <property type="nucleotide sequence ID" value="NZ_FXYF01000009.1"/>
</dbReference>
<protein>
    <recommendedName>
        <fullName evidence="3">Thiol-disulfide oxidoreductase</fullName>
    </recommendedName>
</protein>
<reference evidence="1 2" key="1">
    <citation type="submission" date="2017-05" db="EMBL/GenBank/DDBJ databases">
        <authorList>
            <person name="Song R."/>
            <person name="Chenine A.L."/>
            <person name="Ruprecht R.M."/>
        </authorList>
    </citation>
    <scope>NUCLEOTIDE SEQUENCE [LARGE SCALE GENOMIC DNA]</scope>
    <source>
        <strain evidence="1 2">CECT 8898</strain>
    </source>
</reference>
<dbReference type="GO" id="GO:0015035">
    <property type="term" value="F:protein-disulfide reductase activity"/>
    <property type="evidence" value="ECO:0007669"/>
    <property type="project" value="InterPro"/>
</dbReference>
<keyword evidence="2" id="KW-1185">Reference proteome</keyword>
<dbReference type="PANTHER" id="PTHR33639:SF2">
    <property type="entry name" value="DUF393 DOMAIN-CONTAINING PROTEIN"/>
    <property type="match status" value="1"/>
</dbReference>
<dbReference type="Proteomes" id="UP000207598">
    <property type="component" value="Unassembled WGS sequence"/>
</dbReference>
<dbReference type="Pfam" id="PF04134">
    <property type="entry name" value="DCC1-like"/>
    <property type="match status" value="1"/>
</dbReference>